<dbReference type="Proteomes" id="UP001054945">
    <property type="component" value="Unassembled WGS sequence"/>
</dbReference>
<evidence type="ECO:0000313" key="9">
    <source>
        <dbReference type="Proteomes" id="UP001054945"/>
    </source>
</evidence>
<evidence type="ECO:0000256" key="5">
    <source>
        <dbReference type="PROSITE-ProRule" id="PRU00723"/>
    </source>
</evidence>
<organism evidence="8 9">
    <name type="scientific">Caerostris extrusa</name>
    <name type="common">Bark spider</name>
    <name type="synonym">Caerostris bankana</name>
    <dbReference type="NCBI Taxonomy" id="172846"/>
    <lineage>
        <taxon>Eukaryota</taxon>
        <taxon>Metazoa</taxon>
        <taxon>Ecdysozoa</taxon>
        <taxon>Arthropoda</taxon>
        <taxon>Chelicerata</taxon>
        <taxon>Arachnida</taxon>
        <taxon>Araneae</taxon>
        <taxon>Araneomorphae</taxon>
        <taxon>Entelegynae</taxon>
        <taxon>Araneoidea</taxon>
        <taxon>Araneidae</taxon>
        <taxon>Caerostris</taxon>
    </lineage>
</organism>
<evidence type="ECO:0000256" key="1">
    <source>
        <dbReference type="ARBA" id="ARBA00022723"/>
    </source>
</evidence>
<dbReference type="FunFam" id="4.10.1000.10:FF:000001">
    <property type="entry name" value="zinc finger CCCH domain-containing protein 15-like"/>
    <property type="match status" value="1"/>
</dbReference>
<dbReference type="EMBL" id="BPLR01009430">
    <property type="protein sequence ID" value="GIY31881.1"/>
    <property type="molecule type" value="Genomic_DNA"/>
</dbReference>
<proteinExistence type="predicted"/>
<sequence>MKVDVSSCCDRSPNVTSLLAILVLTHPCTFIGSACFSSSHDATSRVLMFWLKSWVVQIFLRFSYKLPVVVGGCNYYAMTTALMSAFHPDIRNLYKGLQSQRVTSDSIRQQVSLALERQLSGQLVNSYSSLINLPVASQGSTVPTLSTIPNFPLKSCKHPPLTASNSVANCNAASHLKTIVMREHRKLDRSISEPVDKSQQALKQAPPNSSRYKTELCRPFEESGTCKYGDKCQFAHGLGELRTLTRHPKYKTELCRTFHTTGFCPYGPRCHFIHNSEDSKKCLLNTLQGPANLPVNNNPNLSPTSLSPHLSPKDYDICGFSIGSAGELSPTNSSSSVSSGSGSPTSSLGGFFLDDSHSAYSLQQVPQTAPPTLSNAGFFSADYMPLKPLTALPSLVPQEDFNLKKQGELISPLGRLMSELDLEDSVGEVTSNADSPTSLEPCVAVDINRNIRLPIFSQLSLGSSP</sequence>
<feature type="zinc finger region" description="C3H1-type" evidence="5">
    <location>
        <begin position="249"/>
        <end position="277"/>
    </location>
</feature>
<keyword evidence="2" id="KW-0677">Repeat</keyword>
<keyword evidence="3 5" id="KW-0863">Zinc-finger</keyword>
<dbReference type="Gene3D" id="4.10.1000.10">
    <property type="entry name" value="Zinc finger, CCCH-type"/>
    <property type="match status" value="2"/>
</dbReference>
<evidence type="ECO:0000256" key="3">
    <source>
        <dbReference type="ARBA" id="ARBA00022771"/>
    </source>
</evidence>
<feature type="domain" description="C3H1-type" evidence="7">
    <location>
        <begin position="249"/>
        <end position="277"/>
    </location>
</feature>
<dbReference type="InterPro" id="IPR045877">
    <property type="entry name" value="ZFP36-like"/>
</dbReference>
<dbReference type="GO" id="GO:0003729">
    <property type="term" value="F:mRNA binding"/>
    <property type="evidence" value="ECO:0007669"/>
    <property type="project" value="InterPro"/>
</dbReference>
<feature type="zinc finger region" description="C3H1-type" evidence="5">
    <location>
        <begin position="211"/>
        <end position="239"/>
    </location>
</feature>
<evidence type="ECO:0000259" key="7">
    <source>
        <dbReference type="PROSITE" id="PS50103"/>
    </source>
</evidence>
<evidence type="ECO:0000313" key="8">
    <source>
        <dbReference type="EMBL" id="GIY31881.1"/>
    </source>
</evidence>
<dbReference type="Pfam" id="PF00642">
    <property type="entry name" value="zf-CCCH"/>
    <property type="match status" value="2"/>
</dbReference>
<dbReference type="PANTHER" id="PTHR12547">
    <property type="entry name" value="CCCH ZINC FINGER/TIS11-RELATED"/>
    <property type="match status" value="1"/>
</dbReference>
<dbReference type="InterPro" id="IPR036855">
    <property type="entry name" value="Znf_CCCH_sf"/>
</dbReference>
<dbReference type="SUPFAM" id="SSF90229">
    <property type="entry name" value="CCCH zinc finger"/>
    <property type="match status" value="2"/>
</dbReference>
<comment type="caution">
    <text evidence="8">The sequence shown here is derived from an EMBL/GenBank/DDBJ whole genome shotgun (WGS) entry which is preliminary data.</text>
</comment>
<name>A0AAV4SFB2_CAEEX</name>
<accession>A0AAV4SFB2</accession>
<protein>
    <submittedName>
        <fullName evidence="8">mRNA decay activator protein ZFP36L1</fullName>
    </submittedName>
</protein>
<keyword evidence="4 5" id="KW-0862">Zinc</keyword>
<keyword evidence="1 5" id="KW-0479">Metal-binding</keyword>
<reference evidence="8 9" key="1">
    <citation type="submission" date="2021-06" db="EMBL/GenBank/DDBJ databases">
        <title>Caerostris extrusa draft genome.</title>
        <authorList>
            <person name="Kono N."/>
            <person name="Arakawa K."/>
        </authorList>
    </citation>
    <scope>NUCLEOTIDE SEQUENCE [LARGE SCALE GENOMIC DNA]</scope>
</reference>
<dbReference type="SMART" id="SM00356">
    <property type="entry name" value="ZnF_C3H1"/>
    <property type="match status" value="2"/>
</dbReference>
<evidence type="ECO:0000256" key="4">
    <source>
        <dbReference type="ARBA" id="ARBA00022833"/>
    </source>
</evidence>
<dbReference type="PANTHER" id="PTHR12547:SF18">
    <property type="entry name" value="PROTEIN TIS11"/>
    <property type="match status" value="1"/>
</dbReference>
<evidence type="ECO:0000256" key="6">
    <source>
        <dbReference type="SAM" id="MobiDB-lite"/>
    </source>
</evidence>
<dbReference type="AlphaFoldDB" id="A0AAV4SFB2"/>
<evidence type="ECO:0000256" key="2">
    <source>
        <dbReference type="ARBA" id="ARBA00022737"/>
    </source>
</evidence>
<feature type="domain" description="C3H1-type" evidence="7">
    <location>
        <begin position="211"/>
        <end position="239"/>
    </location>
</feature>
<feature type="compositionally biased region" description="Polar residues" evidence="6">
    <location>
        <begin position="197"/>
        <end position="210"/>
    </location>
</feature>
<dbReference type="GO" id="GO:0008270">
    <property type="term" value="F:zinc ion binding"/>
    <property type="evidence" value="ECO:0007669"/>
    <property type="project" value="UniProtKB-KW"/>
</dbReference>
<dbReference type="InterPro" id="IPR000571">
    <property type="entry name" value="Znf_CCCH"/>
</dbReference>
<dbReference type="PROSITE" id="PS50103">
    <property type="entry name" value="ZF_C3H1"/>
    <property type="match status" value="2"/>
</dbReference>
<keyword evidence="9" id="KW-1185">Reference proteome</keyword>
<feature type="region of interest" description="Disordered" evidence="6">
    <location>
        <begin position="189"/>
        <end position="210"/>
    </location>
</feature>
<dbReference type="FunFam" id="4.10.1000.10:FF:000002">
    <property type="entry name" value="Zinc finger protein 36, C3H1 type-like 1"/>
    <property type="match status" value="1"/>
</dbReference>
<dbReference type="PROSITE" id="PS51257">
    <property type="entry name" value="PROKAR_LIPOPROTEIN"/>
    <property type="match status" value="1"/>
</dbReference>
<gene>
    <name evidence="8" type="primary">Zfp36l1</name>
    <name evidence="8" type="ORF">CEXT_631152</name>
</gene>